<dbReference type="PANTHER" id="PTHR10039:SF14">
    <property type="entry name" value="NACHT DOMAIN-CONTAINING PROTEIN"/>
    <property type="match status" value="1"/>
</dbReference>
<dbReference type="InterPro" id="IPR056884">
    <property type="entry name" value="NPHP3-like_N"/>
</dbReference>
<evidence type="ECO:0000256" key="2">
    <source>
        <dbReference type="SAM" id="MobiDB-lite"/>
    </source>
</evidence>
<dbReference type="Pfam" id="PF24883">
    <property type="entry name" value="NPHP3_N"/>
    <property type="match status" value="1"/>
</dbReference>
<evidence type="ECO:0000259" key="4">
    <source>
        <dbReference type="Pfam" id="PF24883"/>
    </source>
</evidence>
<dbReference type="InterPro" id="IPR056125">
    <property type="entry name" value="DUF7708"/>
</dbReference>
<reference evidence="5 6" key="1">
    <citation type="journal article" date="2018" name="Nat. Ecol. Evol.">
        <title>Pezizomycetes genomes reveal the molecular basis of ectomycorrhizal truffle lifestyle.</title>
        <authorList>
            <person name="Murat C."/>
            <person name="Payen T."/>
            <person name="Noel B."/>
            <person name="Kuo A."/>
            <person name="Morin E."/>
            <person name="Chen J."/>
            <person name="Kohler A."/>
            <person name="Krizsan K."/>
            <person name="Balestrini R."/>
            <person name="Da Silva C."/>
            <person name="Montanini B."/>
            <person name="Hainaut M."/>
            <person name="Levati E."/>
            <person name="Barry K.W."/>
            <person name="Belfiori B."/>
            <person name="Cichocki N."/>
            <person name="Clum A."/>
            <person name="Dockter R.B."/>
            <person name="Fauchery L."/>
            <person name="Guy J."/>
            <person name="Iotti M."/>
            <person name="Le Tacon F."/>
            <person name="Lindquist E.A."/>
            <person name="Lipzen A."/>
            <person name="Malagnac F."/>
            <person name="Mello A."/>
            <person name="Molinier V."/>
            <person name="Miyauchi S."/>
            <person name="Poulain J."/>
            <person name="Riccioni C."/>
            <person name="Rubini A."/>
            <person name="Sitrit Y."/>
            <person name="Splivallo R."/>
            <person name="Traeger S."/>
            <person name="Wang M."/>
            <person name="Zifcakova L."/>
            <person name="Wipf D."/>
            <person name="Zambonelli A."/>
            <person name="Paolocci F."/>
            <person name="Nowrousian M."/>
            <person name="Ottonello S."/>
            <person name="Baldrian P."/>
            <person name="Spatafora J.W."/>
            <person name="Henrissat B."/>
            <person name="Nagy L.G."/>
            <person name="Aury J.M."/>
            <person name="Wincker P."/>
            <person name="Grigoriev I.V."/>
            <person name="Bonfante P."/>
            <person name="Martin F.M."/>
        </authorList>
    </citation>
    <scope>NUCLEOTIDE SEQUENCE [LARGE SCALE GENOMIC DNA]</scope>
    <source>
        <strain evidence="5 6">RN42</strain>
    </source>
</reference>
<evidence type="ECO:0000259" key="3">
    <source>
        <dbReference type="Pfam" id="PF24809"/>
    </source>
</evidence>
<dbReference type="Gene3D" id="3.40.50.300">
    <property type="entry name" value="P-loop containing nucleotide triphosphate hydrolases"/>
    <property type="match status" value="1"/>
</dbReference>
<name>A0A3N4HZ85_ASCIM</name>
<dbReference type="SUPFAM" id="SSF52540">
    <property type="entry name" value="P-loop containing nucleoside triphosphate hydrolases"/>
    <property type="match status" value="1"/>
</dbReference>
<accession>A0A3N4HZ85</accession>
<protein>
    <submittedName>
        <fullName evidence="5">Uncharacterized protein</fullName>
    </submittedName>
</protein>
<proteinExistence type="predicted"/>
<dbReference type="SUPFAM" id="SSF75011">
    <property type="entry name" value="3-carboxy-cis,cis-mucoante lactonizing enzyme"/>
    <property type="match status" value="1"/>
</dbReference>
<evidence type="ECO:0000313" key="6">
    <source>
        <dbReference type="Proteomes" id="UP000275078"/>
    </source>
</evidence>
<dbReference type="Proteomes" id="UP000275078">
    <property type="component" value="Unassembled WGS sequence"/>
</dbReference>
<feature type="domain" description="DUF7708" evidence="3">
    <location>
        <begin position="139"/>
        <end position="294"/>
    </location>
</feature>
<organism evidence="5 6">
    <name type="scientific">Ascobolus immersus RN42</name>
    <dbReference type="NCBI Taxonomy" id="1160509"/>
    <lineage>
        <taxon>Eukaryota</taxon>
        <taxon>Fungi</taxon>
        <taxon>Dikarya</taxon>
        <taxon>Ascomycota</taxon>
        <taxon>Pezizomycotina</taxon>
        <taxon>Pezizomycetes</taxon>
        <taxon>Pezizales</taxon>
        <taxon>Ascobolaceae</taxon>
        <taxon>Ascobolus</taxon>
    </lineage>
</organism>
<dbReference type="STRING" id="1160509.A0A3N4HZ85"/>
<dbReference type="PANTHER" id="PTHR10039">
    <property type="entry name" value="AMELOGENIN"/>
    <property type="match status" value="1"/>
</dbReference>
<evidence type="ECO:0000256" key="1">
    <source>
        <dbReference type="ARBA" id="ARBA00022737"/>
    </source>
</evidence>
<feature type="region of interest" description="Disordered" evidence="2">
    <location>
        <begin position="1"/>
        <end position="38"/>
    </location>
</feature>
<gene>
    <name evidence="5" type="ORF">BJ508DRAFT_330350</name>
</gene>
<feature type="domain" description="Nephrocystin 3-like N-terminal" evidence="4">
    <location>
        <begin position="494"/>
        <end position="663"/>
    </location>
</feature>
<evidence type="ECO:0000313" key="5">
    <source>
        <dbReference type="EMBL" id="RPA77251.1"/>
    </source>
</evidence>
<dbReference type="OrthoDB" id="674604at2759"/>
<dbReference type="EMBL" id="ML119729">
    <property type="protein sequence ID" value="RPA77251.1"/>
    <property type="molecule type" value="Genomic_DNA"/>
</dbReference>
<sequence>MDHPTSRMKQAFDSFSKRNKDKLGAGAASIPQKGPDKILLDENADPIEVDPDISDRETLAADVDAPMDLSEEWMAAYEIARKQLTKKEYEWLKAAQSKNKSGASLLVETTKLREDAAKKDWTMKWGGKDVVVKDKAAKLLRIIQKHAKVIDIAVGHSPEISSLIWSGLRLLLQLALNGLETLQILEEAMGTVAINMAEAQIYASVYKGALDGVTLEGEYAQATLKENIENALPDFYAAILVFLVKAKYYYKPMGAKGRLKLLLLPASEGLKEQVDGINACLRRLMVLASAATMVRTKDAAAASVDVKHSLGEITHMSTLNVSLNKGLHNAIKDHSNLLQEIIETSTASLEKLTGTYQNVTDLLKLLEDGSAAMMVELQALSLRAGYTSRLIASISFETADIKETVRDLHTTTNETSERVEDISQDTGEIKQTTKSAEQAMKEVKGLLLREQEERFKQQTANIRKNLLAALAPHIAESASFNSRFWEHKDKCLEGTREVILKDIWDWSQTADPGKSVYWLAGMAGTGKSTIALTAATEFKNQGRLGASFFFSRQHAELGNSSRFVATVCVMLLLGFPEVAMVLKTVFENDPQICSRGFREQWRQLVVLPLQQLYAIGPLKSPIIIVIDALDECEDEQGVKYILEALSQITSVGEFGLRVLLTSRPEHAINSGIREYLSSLHQFFALHDIERQIVDNDIKIYLTNELEKICCEGGIPRSQWPGQQDIDSLLRNSEQLFLYASTVCIFLRQMIRQLGGITHALRVIVSDFRGMDALYGGVLAHALQEYKAPALEAFRDDLEHNLKRIVGGIVTMLKPLSPKSLAELLDIQAFFDIRLALMNLSSIVQISQRDSDDDDDGCIRLLHLSFREFVLDEDRCRRDTFGVDERLAHGSLAEQCLTYMSKFLKEDMCGLGVPGFYRKDIEEQTIAGTFSPTFRYAVSYWGQHLQRSHMQLEDNDQTHTFLRAHYIHLVEAVTLLDLYPQTIRLFRELAERFVVQDRHDNSEFYKLLRNAEIFMWKHQAEIREAPLQIYSYAIAFSPTCFTDTFPASLPPWLQTPQPHGKYHMPRDWSPELLRFKFSIPPRPMEYDENDIPGRENYTVGFFMTDLVGVSQLFGAAPSRKGPHYPLLWSYTTGSQFKQQEVTDFIHNFYFGQHVENSFWSFQDSVRLWCSGSLVVAMSHPRTSGIVQIDIWEAADISNYTHTSTPVATITLPINTINRDIFFGYNPEGNTCTQPGSRVVFSPDGNSIAIVVPKNMGGFHLWCKKYQNGLIRIPDGTLGVRPRFGNILQVVLSSEGDTVLILMLAPDAVAFEIHLIDTTTGLLRSRIHVPESNVRAKLTVGARKRMGCAISPDCSSIFLAAAGNPSIASSHILWRLESDGSSYSAQFLDWNSEENLKDAECPVFSANGKLLAVACRLDNYCGTRA</sequence>
<keyword evidence="1" id="KW-0677">Repeat</keyword>
<keyword evidence="6" id="KW-1185">Reference proteome</keyword>
<dbReference type="InterPro" id="IPR027417">
    <property type="entry name" value="P-loop_NTPase"/>
</dbReference>
<dbReference type="Pfam" id="PF24809">
    <property type="entry name" value="DUF7708"/>
    <property type="match status" value="1"/>
</dbReference>